<keyword evidence="2" id="KW-1185">Reference proteome</keyword>
<dbReference type="RefSeq" id="WP_117390692.1">
    <property type="nucleotide sequence ID" value="NZ_QWDC01000001.1"/>
</dbReference>
<accession>A0A372NYF5</accession>
<reference evidence="1 2" key="1">
    <citation type="submission" date="2018-08" db="EMBL/GenBank/DDBJ databases">
        <title>Mucilaginibacter sp. MYSH2.</title>
        <authorList>
            <person name="Seo T."/>
        </authorList>
    </citation>
    <scope>NUCLEOTIDE SEQUENCE [LARGE SCALE GENOMIC DNA]</scope>
    <source>
        <strain evidence="1 2">MYSH2</strain>
    </source>
</reference>
<protein>
    <submittedName>
        <fullName evidence="1">Uncharacterized protein</fullName>
    </submittedName>
</protein>
<sequence>MIDKFHQISINGRYIYCYLCLRKTVESRSLPDIPKVLDFILKDFTNSSRLDVWQDSANEVLPSWILDQEKNADNYKAISYEHALVLRRYYSESQLLTDVIENLIWLGMSNLYGRFDSKITFEYVKDIIELMTANNIQLPEFSVVSSHSVDENRGWGNPVNMGDLLL</sequence>
<evidence type="ECO:0000313" key="2">
    <source>
        <dbReference type="Proteomes" id="UP000264217"/>
    </source>
</evidence>
<proteinExistence type="predicted"/>
<evidence type="ECO:0000313" key="1">
    <source>
        <dbReference type="EMBL" id="RFZ95135.1"/>
    </source>
</evidence>
<gene>
    <name evidence="1" type="ORF">D0C36_06300</name>
</gene>
<comment type="caution">
    <text evidence="1">The sequence shown here is derived from an EMBL/GenBank/DDBJ whole genome shotgun (WGS) entry which is preliminary data.</text>
</comment>
<dbReference type="Proteomes" id="UP000264217">
    <property type="component" value="Unassembled WGS sequence"/>
</dbReference>
<name>A0A372NYF5_9SPHI</name>
<dbReference type="EMBL" id="QWDC01000001">
    <property type="protein sequence ID" value="RFZ95135.1"/>
    <property type="molecule type" value="Genomic_DNA"/>
</dbReference>
<dbReference type="AlphaFoldDB" id="A0A372NYF5"/>
<organism evidence="1 2">
    <name type="scientific">Mucilaginibacter conchicola</name>
    <dbReference type="NCBI Taxonomy" id="2303333"/>
    <lineage>
        <taxon>Bacteria</taxon>
        <taxon>Pseudomonadati</taxon>
        <taxon>Bacteroidota</taxon>
        <taxon>Sphingobacteriia</taxon>
        <taxon>Sphingobacteriales</taxon>
        <taxon>Sphingobacteriaceae</taxon>
        <taxon>Mucilaginibacter</taxon>
    </lineage>
</organism>
<dbReference type="OrthoDB" id="1364342at2"/>